<evidence type="ECO:0000256" key="1">
    <source>
        <dbReference type="SAM" id="MobiDB-lite"/>
    </source>
</evidence>
<dbReference type="AlphaFoldDB" id="A0AAJ0A3X7"/>
<dbReference type="GO" id="GO:0005524">
    <property type="term" value="F:ATP binding"/>
    <property type="evidence" value="ECO:0007669"/>
    <property type="project" value="InterPro"/>
</dbReference>
<gene>
    <name evidence="5" type="ORF">BDP81DRAFT_307917</name>
</gene>
<accession>A0AAJ0A3X7</accession>
<feature type="non-terminal residue" evidence="5">
    <location>
        <position position="1"/>
    </location>
</feature>
<dbReference type="InterPro" id="IPR054289">
    <property type="entry name" value="DUF7025"/>
</dbReference>
<feature type="region of interest" description="Disordered" evidence="1">
    <location>
        <begin position="294"/>
        <end position="319"/>
    </location>
</feature>
<protein>
    <recommendedName>
        <fullName evidence="7">ATPase AAA-type core domain-containing protein</fullName>
    </recommendedName>
</protein>
<feature type="compositionally biased region" description="Acidic residues" evidence="1">
    <location>
        <begin position="305"/>
        <end position="319"/>
    </location>
</feature>
<evidence type="ECO:0008006" key="7">
    <source>
        <dbReference type="Google" id="ProtNLM"/>
    </source>
</evidence>
<dbReference type="PANTHER" id="PTHR46411:SF2">
    <property type="entry name" value="AAA+ ATPASE DOMAIN-CONTAINING PROTEIN"/>
    <property type="match status" value="1"/>
</dbReference>
<keyword evidence="6" id="KW-1185">Reference proteome</keyword>
<dbReference type="Proteomes" id="UP001243989">
    <property type="component" value="Unassembled WGS sequence"/>
</dbReference>
<feature type="domain" description="ATPase AAA-type core" evidence="2">
    <location>
        <begin position="709"/>
        <end position="788"/>
    </location>
</feature>
<reference evidence="5" key="1">
    <citation type="submission" date="2021-06" db="EMBL/GenBank/DDBJ databases">
        <title>Comparative genomics, transcriptomics and evolutionary studies reveal genomic signatures of adaptation to plant cell wall in hemibiotrophic fungi.</title>
        <authorList>
            <consortium name="DOE Joint Genome Institute"/>
            <person name="Baroncelli R."/>
            <person name="Diaz J.F."/>
            <person name="Benocci T."/>
            <person name="Peng M."/>
            <person name="Battaglia E."/>
            <person name="Haridas S."/>
            <person name="Andreopoulos W."/>
            <person name="Labutti K."/>
            <person name="Pangilinan J."/>
            <person name="Floch G.L."/>
            <person name="Makela M.R."/>
            <person name="Henrissat B."/>
            <person name="Grigoriev I.V."/>
            <person name="Crouch J.A."/>
            <person name="De Vries R.P."/>
            <person name="Sukno S.A."/>
            <person name="Thon M.R."/>
        </authorList>
    </citation>
    <scope>NUCLEOTIDE SEQUENCE</scope>
    <source>
        <strain evidence="5">CBS 102054</strain>
    </source>
</reference>
<dbReference type="Gene3D" id="3.40.50.300">
    <property type="entry name" value="P-loop containing nucleotide triphosphate hydrolases"/>
    <property type="match status" value="1"/>
</dbReference>
<evidence type="ECO:0000259" key="4">
    <source>
        <dbReference type="Pfam" id="PF23232"/>
    </source>
</evidence>
<evidence type="ECO:0000259" key="3">
    <source>
        <dbReference type="Pfam" id="PF22942"/>
    </source>
</evidence>
<comment type="caution">
    <text evidence="5">The sequence shown here is derived from an EMBL/GenBank/DDBJ whole genome shotgun (WGS) entry which is preliminary data.</text>
</comment>
<dbReference type="Pfam" id="PF00004">
    <property type="entry name" value="AAA"/>
    <property type="match status" value="1"/>
</dbReference>
<dbReference type="PANTHER" id="PTHR46411">
    <property type="entry name" value="FAMILY ATPASE, PUTATIVE-RELATED"/>
    <property type="match status" value="1"/>
</dbReference>
<dbReference type="InterPro" id="IPR003959">
    <property type="entry name" value="ATPase_AAA_core"/>
</dbReference>
<dbReference type="GO" id="GO:0016887">
    <property type="term" value="F:ATP hydrolysis activity"/>
    <property type="evidence" value="ECO:0007669"/>
    <property type="project" value="InterPro"/>
</dbReference>
<dbReference type="RefSeq" id="XP_060450204.1">
    <property type="nucleotide sequence ID" value="XM_060583404.1"/>
</dbReference>
<dbReference type="Pfam" id="PF22942">
    <property type="entry name" value="DUF7025"/>
    <property type="match status" value="1"/>
</dbReference>
<sequence length="952" mass="109012">KADLERHRRMEACFYKHGKEWEATKGPGSWGTDDWGPRKYMRTSGRRWHPSWDLVQEREFQRSDYVHPSHNCSDSPVHVMGQATDELDDFDRTINYGDRRDRLRKTFEWELDRLYLAEELKKRRQDKLHGLGDKLQKDGHTSDEDEHQEDDRLATYALAKLNRLQWLSFKDLSSQGEKDACVMDILVGEPDISEDLGAYRLWYGYSGHSAQTPDAPQEVNTLPPAAPGESPLPERIRIHSAVLYQILGTVLGKTLHTRTESTVVLIRPFKALTYCEPALRDWCAALEKKFAKEDQTSVESRDEQQTEADDSDGDEDEVPELTKSPIAMEHLKCLLSFMDTDILDRQKHLNNFDSCKVFFPDLWHIFRPGTKVVDKDGKQAYRVIKVTSARHSKKAAFSITCIHIDFDGKHLGPVRSVFDMKRFDGERDITALDVYPLRFHPIRRAEFSKSEWSATMILPANQRYRQKLVHRGGTFLAVASVKHMYYAGPTLGLRDEIESQVVIDFETAFTVENGAQKSWMPYLETLIGGSTAEEDEEDKDESCRAACCRRDAVHDDSYVDEKQSSGYVDNLLPKAGSLDEQLSVAVIPRPLEELYSCTGETLISDDDLLIMSHRVFGFVLRNRKWAQLDLSYLIDVHQDEKSIVLGEGESEVANKKENKEHITAFDRLVLEEWHRPMIESLIAQHFRDKKSTTGEREEFDIVKGKGDLGTTAAEVEKALEMNFALANRWDCILLLDEADVFLSQRTKEDFRRNGLAAVFLRVMEYYAGILFLTTNGVGDFDEAFTSCIHVSLLYRELDREKTIEVFKINLDTIEARFKRKGRVVKVDKAGIGSFASEHFTDYSKARWNGRQIRNACQTALALAEYEAHGKSHSVAPLPGAEVTLDVNHFKIVRKAYVEFTEYMNNLYNMDSTERAKDNGLRAIWVDNDNRIVDQKKANFLRGSQGQSLASHP</sequence>
<dbReference type="GeneID" id="85468266"/>
<dbReference type="InterPro" id="IPR027417">
    <property type="entry name" value="P-loop_NTPase"/>
</dbReference>
<evidence type="ECO:0000313" key="6">
    <source>
        <dbReference type="Proteomes" id="UP001243989"/>
    </source>
</evidence>
<proteinExistence type="predicted"/>
<dbReference type="SUPFAM" id="SSF52540">
    <property type="entry name" value="P-loop containing nucleoside triphosphate hydrolases"/>
    <property type="match status" value="1"/>
</dbReference>
<name>A0AAJ0A3X7_9PEZI</name>
<dbReference type="Pfam" id="PF23232">
    <property type="entry name" value="AAA_lid_13"/>
    <property type="match status" value="1"/>
</dbReference>
<evidence type="ECO:0000313" key="5">
    <source>
        <dbReference type="EMBL" id="KAK1654160.1"/>
    </source>
</evidence>
<feature type="domain" description="AAA+ ATPase lid" evidence="4">
    <location>
        <begin position="798"/>
        <end position="909"/>
    </location>
</feature>
<feature type="domain" description="DUF7025" evidence="3">
    <location>
        <begin position="351"/>
        <end position="441"/>
    </location>
</feature>
<dbReference type="EMBL" id="JAHMHQ010000002">
    <property type="protein sequence ID" value="KAK1654160.1"/>
    <property type="molecule type" value="Genomic_DNA"/>
</dbReference>
<feature type="compositionally biased region" description="Basic and acidic residues" evidence="1">
    <location>
        <begin position="294"/>
        <end position="304"/>
    </location>
</feature>
<dbReference type="InterPro" id="IPR056599">
    <property type="entry name" value="AAA_lid_fung"/>
</dbReference>
<organism evidence="5 6">
    <name type="scientific">Colletotrichum phormii</name>
    <dbReference type="NCBI Taxonomy" id="359342"/>
    <lineage>
        <taxon>Eukaryota</taxon>
        <taxon>Fungi</taxon>
        <taxon>Dikarya</taxon>
        <taxon>Ascomycota</taxon>
        <taxon>Pezizomycotina</taxon>
        <taxon>Sordariomycetes</taxon>
        <taxon>Hypocreomycetidae</taxon>
        <taxon>Glomerellales</taxon>
        <taxon>Glomerellaceae</taxon>
        <taxon>Colletotrichum</taxon>
        <taxon>Colletotrichum acutatum species complex</taxon>
    </lineage>
</organism>
<evidence type="ECO:0000259" key="2">
    <source>
        <dbReference type="Pfam" id="PF00004"/>
    </source>
</evidence>